<dbReference type="InterPro" id="IPR028082">
    <property type="entry name" value="Peripla_BP_I"/>
</dbReference>
<dbReference type="EMBL" id="BAABEP010000044">
    <property type="protein sequence ID" value="GAA3747472.1"/>
    <property type="molecule type" value="Genomic_DNA"/>
</dbReference>
<dbReference type="Gene3D" id="3.40.50.2300">
    <property type="match status" value="2"/>
</dbReference>
<feature type="region of interest" description="Disordered" evidence="4">
    <location>
        <begin position="1"/>
        <end position="22"/>
    </location>
</feature>
<keyword evidence="3" id="KW-0804">Transcription</keyword>
<dbReference type="InterPro" id="IPR000843">
    <property type="entry name" value="HTH_LacI"/>
</dbReference>
<sequence length="352" mass="37280">MAQSPPPARPGQEGAATPRRRPTLRDVAEAAGVAAKTVSRVVNGEAGVGAATTERVRRVIAELGYRPNSSARTLRQGRAATIGLVCDDVSEPFQSALTRAVEEVAIRHECMLLVASSLHDRERERTSVQALLARQVDGLIVTPVAGSQAYLGADIAAGTPVVFADRPAVGAEADTVLVDNVEGARRGVRHLLEQGHRRIGFVGDAPHLYTQDERVEGYRAALRDAGVPEDDRLISRQVPESGAVRATVESMLSAPEPATALFTGNALCTYAVLRALRDAGPPPALVAFDDFPLAELLHPAVTVVAQDPVGMGRTAAEILFRRIAGDTSADQVVRLRTRLIPRGSGERAPAEG</sequence>
<evidence type="ECO:0000256" key="1">
    <source>
        <dbReference type="ARBA" id="ARBA00023015"/>
    </source>
</evidence>
<organism evidence="6 7">
    <name type="scientific">Streptomyces tremellae</name>
    <dbReference type="NCBI Taxonomy" id="1124239"/>
    <lineage>
        <taxon>Bacteria</taxon>
        <taxon>Bacillati</taxon>
        <taxon>Actinomycetota</taxon>
        <taxon>Actinomycetes</taxon>
        <taxon>Kitasatosporales</taxon>
        <taxon>Streptomycetaceae</taxon>
        <taxon>Streptomyces</taxon>
    </lineage>
</organism>
<dbReference type="SMART" id="SM00354">
    <property type="entry name" value="HTH_LACI"/>
    <property type="match status" value="1"/>
</dbReference>
<dbReference type="PANTHER" id="PTHR30146:SF109">
    <property type="entry name" value="HTH-TYPE TRANSCRIPTIONAL REGULATOR GALS"/>
    <property type="match status" value="1"/>
</dbReference>
<evidence type="ECO:0000313" key="6">
    <source>
        <dbReference type="EMBL" id="GAA3747472.1"/>
    </source>
</evidence>
<dbReference type="PROSITE" id="PS50932">
    <property type="entry name" value="HTH_LACI_2"/>
    <property type="match status" value="1"/>
</dbReference>
<evidence type="ECO:0000256" key="2">
    <source>
        <dbReference type="ARBA" id="ARBA00023125"/>
    </source>
</evidence>
<dbReference type="InterPro" id="IPR046335">
    <property type="entry name" value="LacI/GalR-like_sensor"/>
</dbReference>
<evidence type="ECO:0000256" key="3">
    <source>
        <dbReference type="ARBA" id="ARBA00023163"/>
    </source>
</evidence>
<proteinExistence type="predicted"/>
<evidence type="ECO:0000256" key="4">
    <source>
        <dbReference type="SAM" id="MobiDB-lite"/>
    </source>
</evidence>
<feature type="domain" description="HTH lacI-type" evidence="5">
    <location>
        <begin position="22"/>
        <end position="76"/>
    </location>
</feature>
<comment type="caution">
    <text evidence="6">The sequence shown here is derived from an EMBL/GenBank/DDBJ whole genome shotgun (WGS) entry which is preliminary data.</text>
</comment>
<dbReference type="Pfam" id="PF13377">
    <property type="entry name" value="Peripla_BP_3"/>
    <property type="match status" value="1"/>
</dbReference>
<dbReference type="GO" id="GO:0003677">
    <property type="term" value="F:DNA binding"/>
    <property type="evidence" value="ECO:0007669"/>
    <property type="project" value="UniProtKB-KW"/>
</dbReference>
<dbReference type="PANTHER" id="PTHR30146">
    <property type="entry name" value="LACI-RELATED TRANSCRIPTIONAL REPRESSOR"/>
    <property type="match status" value="1"/>
</dbReference>
<dbReference type="Gene3D" id="1.10.260.40">
    <property type="entry name" value="lambda repressor-like DNA-binding domains"/>
    <property type="match status" value="1"/>
</dbReference>
<dbReference type="SUPFAM" id="SSF53822">
    <property type="entry name" value="Periplasmic binding protein-like I"/>
    <property type="match status" value="1"/>
</dbReference>
<evidence type="ECO:0000313" key="7">
    <source>
        <dbReference type="Proteomes" id="UP001499884"/>
    </source>
</evidence>
<accession>A0ABP7FSW3</accession>
<keyword evidence="2 6" id="KW-0238">DNA-binding</keyword>
<keyword evidence="1" id="KW-0805">Transcription regulation</keyword>
<dbReference type="CDD" id="cd01392">
    <property type="entry name" value="HTH_LacI"/>
    <property type="match status" value="1"/>
</dbReference>
<gene>
    <name evidence="6" type="ORF">GCM10023082_49850</name>
</gene>
<dbReference type="RefSeq" id="WP_345651718.1">
    <property type="nucleotide sequence ID" value="NZ_BAABEP010000044.1"/>
</dbReference>
<dbReference type="SUPFAM" id="SSF47413">
    <property type="entry name" value="lambda repressor-like DNA-binding domains"/>
    <property type="match status" value="1"/>
</dbReference>
<dbReference type="InterPro" id="IPR010982">
    <property type="entry name" value="Lambda_DNA-bd_dom_sf"/>
</dbReference>
<keyword evidence="7" id="KW-1185">Reference proteome</keyword>
<protein>
    <submittedName>
        <fullName evidence="6">LacI family DNA-binding transcriptional regulator</fullName>
    </submittedName>
</protein>
<evidence type="ECO:0000259" key="5">
    <source>
        <dbReference type="PROSITE" id="PS50932"/>
    </source>
</evidence>
<dbReference type="Pfam" id="PF00356">
    <property type="entry name" value="LacI"/>
    <property type="match status" value="1"/>
</dbReference>
<dbReference type="PRINTS" id="PR00036">
    <property type="entry name" value="HTHLACI"/>
</dbReference>
<dbReference type="Proteomes" id="UP001499884">
    <property type="component" value="Unassembled WGS sequence"/>
</dbReference>
<reference evidence="7" key="1">
    <citation type="journal article" date="2019" name="Int. J. Syst. Evol. Microbiol.">
        <title>The Global Catalogue of Microorganisms (GCM) 10K type strain sequencing project: providing services to taxonomists for standard genome sequencing and annotation.</title>
        <authorList>
            <consortium name="The Broad Institute Genomics Platform"/>
            <consortium name="The Broad Institute Genome Sequencing Center for Infectious Disease"/>
            <person name="Wu L."/>
            <person name="Ma J."/>
        </authorList>
    </citation>
    <scope>NUCLEOTIDE SEQUENCE [LARGE SCALE GENOMIC DNA]</scope>
    <source>
        <strain evidence="7">JCM 30846</strain>
    </source>
</reference>
<name>A0ABP7FSW3_9ACTN</name>